<evidence type="ECO:0000256" key="1">
    <source>
        <dbReference type="SAM" id="Coils"/>
    </source>
</evidence>
<gene>
    <name evidence="2" type="ORF">NYR52_04375</name>
</gene>
<dbReference type="RefSeq" id="WP_132219810.1">
    <property type="nucleotide sequence ID" value="NZ_CP103866.1"/>
</dbReference>
<organism evidence="2 3">
    <name type="scientific">Laceyella sacchari</name>
    <name type="common">Thermoactinomyces thalpophilus</name>
    <dbReference type="NCBI Taxonomy" id="37482"/>
    <lineage>
        <taxon>Bacteria</taxon>
        <taxon>Bacillati</taxon>
        <taxon>Bacillota</taxon>
        <taxon>Bacilli</taxon>
        <taxon>Bacillales</taxon>
        <taxon>Thermoactinomycetaceae</taxon>
        <taxon>Laceyella</taxon>
    </lineage>
</organism>
<proteinExistence type="predicted"/>
<feature type="coiled-coil region" evidence="1">
    <location>
        <begin position="440"/>
        <end position="467"/>
    </location>
</feature>
<evidence type="ECO:0000313" key="2">
    <source>
        <dbReference type="EMBL" id="UWE04396.1"/>
    </source>
</evidence>
<keyword evidence="3" id="KW-1185">Reference proteome</keyword>
<name>A0ABY5U428_LACSH</name>
<reference evidence="2" key="1">
    <citation type="submission" date="2022-08" db="EMBL/GenBank/DDBJ databases">
        <title>The complete genome sequence of the thermophilic bacterium Laceyella sacchari FBKL4.010 reveals the basis for tetramethylpyrazine biosynthesis in Moutai-flavor Daqu.</title>
        <authorList>
            <person name="Li D."/>
            <person name="Huang W."/>
            <person name="Wang C."/>
            <person name="Qiu S."/>
        </authorList>
    </citation>
    <scope>NUCLEOTIDE SEQUENCE</scope>
    <source>
        <strain evidence="2">FBKL4.014</strain>
    </source>
</reference>
<sequence length="1012" mass="118780">MANELNDKKNPLSTVSYKVIYDAISKKISKIEVIEKNGDVFFAKNLNSLCKDVLDELKPKLSNQFFAEMKMDETAIYKNKVTLNFQDKEQEHNDLQKLIDQMKELLEANGISPKTNPLSEILTQERPKQGTGSFSVRLQKQEKQVSFGKLEYNAFDSIGQKNILRHDNVKISYKVDSLMESIKQSLIRYIESTPQVDEFHKEDIINEIRSEGILAETIYTFIKENRFAAVKRASAFLYLDYLIKNMDSGFMKRHKKAVKWLKRYTERYEQLEDLCTQFLKEIRFSPVDFLGETRDILNTFRHKDVYNFLPFVGILSQIMVATHDEDKNMEQYGISLKLNGEVQNAKVLEGQGKQSFLYHIEKIKALVKHGGKKGYFQDEKEMVDRFWYGSIQVVLLKYFLLHLEDETYDPSLVLKEDLDYIAGYNGSPKQEEGYKWYCKLAKTLLNNQEAIKQIQQQLDEVRKMLRLCLDPKLNQMQKNISMQTYKRRLTFLKSILAPKLFDPNRTSLLQHELDTHNYKYIILTKDILEDSLFSFEYEIEFSNTFLCSTQHQEKVQFKYEVGEQDETLAVMFLPYDATTKRIEKQVVDFTKHCPDLRKVCILFPIYDHCDFETPVDRFVFLFTYKLFVYLFLIAYTKQIEDKGRDLFIAFWHFHVTKDKRKEYLSMDTYIRQFAKELEFLFGMNHNTGSQGFDFGFETKPYKVANTLNSMYANVPKKFILDVPIEIPKIAMIVVTSMKSDDHKKSDQYRAGIFGEVYTVDSEGRESIFSRFGTFFDHDNETTIYRQSDVLVSVVQTLYNEGYKHILYVAKTPYTTKFLDKKDDKKELYFMNQELIESLYVAKDMAIYPMHFTLTRAYEARLDGKSRKVALFVDDTSHIQRNLYEDHEGIVPILQLYSGNGLKGNEQRHVYNSLITYQTLNRLYSDDLLNNKIQLALIDPEGIKPNLIRALLLFHTSRFESNYNITIKVNPYSRLLGDDGVAKKSLIDITWNGKFFKMNMIAYFAYLHTKVFA</sequence>
<keyword evidence="1" id="KW-0175">Coiled coil</keyword>
<dbReference type="EMBL" id="CP103866">
    <property type="protein sequence ID" value="UWE04396.1"/>
    <property type="molecule type" value="Genomic_DNA"/>
</dbReference>
<evidence type="ECO:0000313" key="3">
    <source>
        <dbReference type="Proteomes" id="UP001058650"/>
    </source>
</evidence>
<dbReference type="Proteomes" id="UP001058650">
    <property type="component" value="Chromosome"/>
</dbReference>
<accession>A0ABY5U428</accession>
<protein>
    <submittedName>
        <fullName evidence="2">Uncharacterized protein</fullName>
    </submittedName>
</protein>